<dbReference type="EMBL" id="CP041742">
    <property type="protein sequence ID" value="QDQ73112.1"/>
    <property type="molecule type" value="Genomic_DNA"/>
</dbReference>
<dbReference type="Pfam" id="PF01650">
    <property type="entry name" value="Peptidase_C13"/>
    <property type="match status" value="1"/>
</dbReference>
<feature type="region of interest" description="Disordered" evidence="1">
    <location>
        <begin position="310"/>
        <end position="339"/>
    </location>
</feature>
<organism evidence="2 3">
    <name type="scientific">Pseudoluteimonas lycopersici</name>
    <dbReference type="NCBI Taxonomy" id="1324796"/>
    <lineage>
        <taxon>Bacteria</taxon>
        <taxon>Pseudomonadati</taxon>
        <taxon>Pseudomonadota</taxon>
        <taxon>Gammaproteobacteria</taxon>
        <taxon>Lysobacterales</taxon>
        <taxon>Lysobacteraceae</taxon>
        <taxon>Pseudoluteimonas</taxon>
    </lineage>
</organism>
<name>A0A516V3K8_9GAMM</name>
<dbReference type="GO" id="GO:0006508">
    <property type="term" value="P:proteolysis"/>
    <property type="evidence" value="ECO:0007669"/>
    <property type="project" value="InterPro"/>
</dbReference>
<dbReference type="AlphaFoldDB" id="A0A516V3K8"/>
<evidence type="ECO:0000313" key="3">
    <source>
        <dbReference type="Proteomes" id="UP000315891"/>
    </source>
</evidence>
<accession>A0A516V3K8</accession>
<dbReference type="OrthoDB" id="345222at2"/>
<evidence type="ECO:0000256" key="1">
    <source>
        <dbReference type="SAM" id="MobiDB-lite"/>
    </source>
</evidence>
<dbReference type="InterPro" id="IPR001096">
    <property type="entry name" value="Peptidase_C13"/>
</dbReference>
<gene>
    <name evidence="2" type="ORF">FNZ56_04095</name>
</gene>
<dbReference type="GO" id="GO:0008233">
    <property type="term" value="F:peptidase activity"/>
    <property type="evidence" value="ECO:0007669"/>
    <property type="project" value="InterPro"/>
</dbReference>
<dbReference type="Proteomes" id="UP000315891">
    <property type="component" value="Chromosome"/>
</dbReference>
<proteinExistence type="predicted"/>
<protein>
    <submittedName>
        <fullName evidence="2">Peptidase C13</fullName>
    </submittedName>
</protein>
<sequence>MDERARLARGDAGGRGAMRRRRMFWRNAILAALLLASLVTSAVSRKIDPAAAFNSRMAVQPIADRDETLVAKEVAALPAQRPGVIDLYAIGVAGDGTENVFRNETEYFETLMRTRFHARGVVTLVSNPDSVGKKPRPLASYDDLYDAVTGVARKMDKREDILLLYLTMHGSHDHELALNFPPYVDDTLVPDDLRFVLRKAGIRNRVIAISACYSGGFIPRLQNDDTLIMTAARSDRPSFGCGADSTATFFGRAWLVEGLNRTIDFAEAFRHAQGRIQAWEELEGDDPSHPQVSEGAAIRKRLAAWRAQTTPGPTVAYPWPLDDLDHPKPDAGGDDAPSP</sequence>
<keyword evidence="3" id="KW-1185">Reference proteome</keyword>
<evidence type="ECO:0000313" key="2">
    <source>
        <dbReference type="EMBL" id="QDQ73112.1"/>
    </source>
</evidence>
<reference evidence="2 3" key="1">
    <citation type="submission" date="2019-07" db="EMBL/GenBank/DDBJ databases">
        <title>Lysobacter weifangensis sp. nov., isolated from bensulfuron-methyl contaminated farmland soil.</title>
        <authorList>
            <person name="Zhao H."/>
        </authorList>
    </citation>
    <scope>NUCLEOTIDE SEQUENCE [LARGE SCALE GENOMIC DNA]</scope>
    <source>
        <strain evidence="2 3">CC-Bw-6</strain>
    </source>
</reference>
<dbReference type="Gene3D" id="3.40.50.1460">
    <property type="match status" value="1"/>
</dbReference>